<dbReference type="Proteomes" id="UP000248741">
    <property type="component" value="Chromosome 1"/>
</dbReference>
<evidence type="ECO:0000259" key="1">
    <source>
        <dbReference type="PROSITE" id="PS51186"/>
    </source>
</evidence>
<dbReference type="KEGG" id="cuz:Cul05146_0987"/>
<name>A0ABD0BJL0_CORUL</name>
<dbReference type="KEGG" id="cuq:Cul210931_0922"/>
<dbReference type="EMBL" id="BQFK01000002">
    <property type="protein sequence ID" value="GJJ42891.1"/>
    <property type="molecule type" value="Genomic_DNA"/>
</dbReference>
<reference evidence="2 5" key="2">
    <citation type="submission" date="2021-11" db="EMBL/GenBank/DDBJ databases">
        <title>Whole genome sequences of diphtheriae toxin producing Corynebacterium ulcerans isolates from cats in Osaka, Japan.</title>
        <authorList>
            <person name="Umeda K."/>
            <person name="Hirai Y."/>
        </authorList>
    </citation>
    <scope>NUCLEOTIDE SEQUENCE [LARGE SCALE GENOMIC DNA]</scope>
    <source>
        <strain evidence="2 5">12109B-1</strain>
    </source>
</reference>
<proteinExistence type="predicted"/>
<dbReference type="KEGG" id="cun:Cul210932_0962"/>
<sequence>MLIVLVPQYTATLRIHSAVMTEQNIVLLPTREADRTYIARLNFLTDVYGDETSELSQNFINDTYFYIDQWDPTDGGFIAWDNNRIPAGGAWLLWGTATNHGYGYVNEEIPEVAIAIESRFRGTGVASLLLNAAITLAKNLGAPGISLSVDKANTKAHQVYSHLGFSEVTFDEASGFYVMQILF</sequence>
<dbReference type="Gene3D" id="3.40.630.30">
    <property type="match status" value="1"/>
</dbReference>
<reference evidence="3 4" key="1">
    <citation type="submission" date="2018-06" db="EMBL/GenBank/DDBJ databases">
        <authorList>
            <consortium name="Pathogen Informatics"/>
            <person name="Doyle S."/>
        </authorList>
    </citation>
    <scope>NUCLEOTIDE SEQUENCE [LARGE SCALE GENOMIC DNA]</scope>
    <source>
        <strain evidence="3 4">NCTC7908</strain>
    </source>
</reference>
<evidence type="ECO:0000313" key="3">
    <source>
        <dbReference type="EMBL" id="SQG50899.1"/>
    </source>
</evidence>
<evidence type="ECO:0000313" key="5">
    <source>
        <dbReference type="Proteomes" id="UP001205910"/>
    </source>
</evidence>
<evidence type="ECO:0000313" key="4">
    <source>
        <dbReference type="Proteomes" id="UP000248741"/>
    </source>
</evidence>
<accession>A0ABD0BJL0</accession>
<dbReference type="SUPFAM" id="SSF55729">
    <property type="entry name" value="Acyl-CoA N-acyltransferases (Nat)"/>
    <property type="match status" value="1"/>
</dbReference>
<feature type="domain" description="N-acetyltransferase" evidence="1">
    <location>
        <begin position="28"/>
        <end position="183"/>
    </location>
</feature>
<gene>
    <name evidence="3" type="primary">mshD_2</name>
    <name evidence="2" type="ORF">CULCOIPH005_10800</name>
    <name evidence="3" type="ORF">NCTC7908_00937</name>
</gene>
<dbReference type="PROSITE" id="PS51186">
    <property type="entry name" value="GNAT"/>
    <property type="match status" value="1"/>
</dbReference>
<evidence type="ECO:0000313" key="2">
    <source>
        <dbReference type="EMBL" id="GJJ42891.1"/>
    </source>
</evidence>
<dbReference type="CDD" id="cd04301">
    <property type="entry name" value="NAT_SF"/>
    <property type="match status" value="1"/>
</dbReference>
<dbReference type="Proteomes" id="UP001205910">
    <property type="component" value="Unassembled WGS sequence"/>
</dbReference>
<organism evidence="2 5">
    <name type="scientific">Corynebacterium ulcerans</name>
    <dbReference type="NCBI Taxonomy" id="65058"/>
    <lineage>
        <taxon>Bacteria</taxon>
        <taxon>Bacillati</taxon>
        <taxon>Actinomycetota</taxon>
        <taxon>Actinomycetes</taxon>
        <taxon>Mycobacteriales</taxon>
        <taxon>Corynebacteriaceae</taxon>
        <taxon>Corynebacterium</taxon>
    </lineage>
</organism>
<dbReference type="EMBL" id="LS483400">
    <property type="protein sequence ID" value="SQG50899.1"/>
    <property type="molecule type" value="Genomic_DNA"/>
</dbReference>
<dbReference type="InterPro" id="IPR000182">
    <property type="entry name" value="GNAT_dom"/>
</dbReference>
<dbReference type="AlphaFoldDB" id="A0ABD0BJL0"/>
<protein>
    <submittedName>
        <fullName evidence="3">Mycothiol acetyltransferase</fullName>
    </submittedName>
</protein>
<dbReference type="Pfam" id="PF00583">
    <property type="entry name" value="Acetyltransf_1"/>
    <property type="match status" value="1"/>
</dbReference>
<dbReference type="InterPro" id="IPR016181">
    <property type="entry name" value="Acyl_CoA_acyltransferase"/>
</dbReference>